<dbReference type="Pfam" id="PF01476">
    <property type="entry name" value="LysM"/>
    <property type="match status" value="2"/>
</dbReference>
<dbReference type="PANTHER" id="PTHR21666">
    <property type="entry name" value="PEPTIDASE-RELATED"/>
    <property type="match status" value="1"/>
</dbReference>
<sequence>MHKLSSKIRPLWERLTKELSSFLTDVKDWFDFLYNYTRKRLVFAANHFEKSKDVLVDFLLIKRGRYSKHFLNISFIFLIAGAIIGGPVIAEYYPTVEPTDGQLEETSEDILAPPSGGELSTITEISDKPRFEIIDYEVAKGDTLGSIAEKFGISVDTIKWANSLKTEKLIPGQSLRIPPVTGIVHKVSAGDNIYSLAKKYKSEPQNIVNFPANDFADLDTFALNIGQILFVPDGVMPEAAPVYKAAPVPQFIAGAGGKFMWPTQGQITQYPVSYHMAVDIANRAAPAVAAGDSGVVAFAGCIKYGYGCHVIINHAEGFQSLYGHLSSINASPGQSVGRGQVIGKMGSTGRSSGTHLHFEVRKNGVILNPLSFLK</sequence>
<dbReference type="Gene3D" id="2.70.70.10">
    <property type="entry name" value="Glucose Permease (Domain IIA)"/>
    <property type="match status" value="1"/>
</dbReference>
<evidence type="ECO:0000256" key="1">
    <source>
        <dbReference type="SAM" id="Phobius"/>
    </source>
</evidence>
<dbReference type="EMBL" id="MFJA01000038">
    <property type="protein sequence ID" value="OGG03151.1"/>
    <property type="molecule type" value="Genomic_DNA"/>
</dbReference>
<dbReference type="AlphaFoldDB" id="A0A1F5YSG5"/>
<dbReference type="CDD" id="cd00118">
    <property type="entry name" value="LysM"/>
    <property type="match status" value="2"/>
</dbReference>
<keyword evidence="1" id="KW-0472">Membrane</keyword>
<dbReference type="CDD" id="cd12797">
    <property type="entry name" value="M23_peptidase"/>
    <property type="match status" value="1"/>
</dbReference>
<dbReference type="Pfam" id="PF01551">
    <property type="entry name" value="Peptidase_M23"/>
    <property type="match status" value="1"/>
</dbReference>
<evidence type="ECO:0000313" key="3">
    <source>
        <dbReference type="EMBL" id="OGG03151.1"/>
    </source>
</evidence>
<dbReference type="PANTHER" id="PTHR21666:SF270">
    <property type="entry name" value="MUREIN HYDROLASE ACTIVATOR ENVC"/>
    <property type="match status" value="1"/>
</dbReference>
<gene>
    <name evidence="3" type="ORF">A2W14_03550</name>
</gene>
<accession>A0A1F5YSG5</accession>
<dbReference type="SUPFAM" id="SSF51261">
    <property type="entry name" value="Duplicated hybrid motif"/>
    <property type="match status" value="1"/>
</dbReference>
<dbReference type="InterPro" id="IPR050570">
    <property type="entry name" value="Cell_wall_metabolism_enzyme"/>
</dbReference>
<dbReference type="InterPro" id="IPR036779">
    <property type="entry name" value="LysM_dom_sf"/>
</dbReference>
<keyword evidence="1" id="KW-0812">Transmembrane</keyword>
<dbReference type="Proteomes" id="UP000176665">
    <property type="component" value="Unassembled WGS sequence"/>
</dbReference>
<comment type="caution">
    <text evidence="3">The sequence shown here is derived from an EMBL/GenBank/DDBJ whole genome shotgun (WGS) entry which is preliminary data.</text>
</comment>
<dbReference type="SMART" id="SM00257">
    <property type="entry name" value="LysM"/>
    <property type="match status" value="2"/>
</dbReference>
<dbReference type="STRING" id="1798371.A2W14_03550"/>
<name>A0A1F5YSG5_9BACT</name>
<dbReference type="SUPFAM" id="SSF54106">
    <property type="entry name" value="LysM domain"/>
    <property type="match status" value="1"/>
</dbReference>
<dbReference type="GO" id="GO:0004222">
    <property type="term" value="F:metalloendopeptidase activity"/>
    <property type="evidence" value="ECO:0007669"/>
    <property type="project" value="TreeGrafter"/>
</dbReference>
<evidence type="ECO:0000313" key="4">
    <source>
        <dbReference type="Proteomes" id="UP000176665"/>
    </source>
</evidence>
<protein>
    <recommendedName>
        <fullName evidence="2">LysM domain-containing protein</fullName>
    </recommendedName>
</protein>
<dbReference type="InterPro" id="IPR011055">
    <property type="entry name" value="Dup_hybrid_motif"/>
</dbReference>
<evidence type="ECO:0000259" key="2">
    <source>
        <dbReference type="PROSITE" id="PS51782"/>
    </source>
</evidence>
<dbReference type="InterPro" id="IPR016047">
    <property type="entry name" value="M23ase_b-sheet_dom"/>
</dbReference>
<feature type="domain" description="LysM" evidence="2">
    <location>
        <begin position="183"/>
        <end position="231"/>
    </location>
</feature>
<dbReference type="InterPro" id="IPR018392">
    <property type="entry name" value="LysM"/>
</dbReference>
<keyword evidence="1" id="KW-1133">Transmembrane helix</keyword>
<reference evidence="3 4" key="1">
    <citation type="journal article" date="2016" name="Nat. Commun.">
        <title>Thousands of microbial genomes shed light on interconnected biogeochemical processes in an aquifer system.</title>
        <authorList>
            <person name="Anantharaman K."/>
            <person name="Brown C.T."/>
            <person name="Hug L.A."/>
            <person name="Sharon I."/>
            <person name="Castelle C.J."/>
            <person name="Probst A.J."/>
            <person name="Thomas B.C."/>
            <person name="Singh A."/>
            <person name="Wilkins M.J."/>
            <person name="Karaoz U."/>
            <person name="Brodie E.L."/>
            <person name="Williams K.H."/>
            <person name="Hubbard S.S."/>
            <person name="Banfield J.F."/>
        </authorList>
    </citation>
    <scope>NUCLEOTIDE SEQUENCE [LARGE SCALE GENOMIC DNA]</scope>
</reference>
<dbReference type="Gene3D" id="3.10.350.10">
    <property type="entry name" value="LysM domain"/>
    <property type="match status" value="2"/>
</dbReference>
<organism evidence="3 4">
    <name type="scientific">Candidatus Gottesmanbacteria bacterium RBG_16_37_8</name>
    <dbReference type="NCBI Taxonomy" id="1798371"/>
    <lineage>
        <taxon>Bacteria</taxon>
        <taxon>Candidatus Gottesmaniibacteriota</taxon>
    </lineage>
</organism>
<dbReference type="PROSITE" id="PS51782">
    <property type="entry name" value="LYSM"/>
    <property type="match status" value="2"/>
</dbReference>
<proteinExistence type="predicted"/>
<feature type="domain" description="LysM" evidence="2">
    <location>
        <begin position="134"/>
        <end position="177"/>
    </location>
</feature>
<feature type="transmembrane region" description="Helical" evidence="1">
    <location>
        <begin position="70"/>
        <end position="90"/>
    </location>
</feature>